<comment type="caution">
    <text evidence="6">The sequence shown here is derived from an EMBL/GenBank/DDBJ whole genome shotgun (WGS) entry which is preliminary data.</text>
</comment>
<evidence type="ECO:0000256" key="4">
    <source>
        <dbReference type="PROSITE-ProRule" id="PRU00354"/>
    </source>
</evidence>
<dbReference type="SUPFAM" id="SSF53335">
    <property type="entry name" value="S-adenosyl-L-methionine-dependent methyltransferases"/>
    <property type="match status" value="1"/>
</dbReference>
<dbReference type="RefSeq" id="WP_224141179.1">
    <property type="nucleotide sequence ID" value="NZ_JAIQUM010000066.1"/>
</dbReference>
<name>A0ABS7UWN2_9BACI</name>
<proteinExistence type="inferred from homology"/>
<accession>A0ABS7UWN2</accession>
<dbReference type="InterPro" id="IPR030374">
    <property type="entry name" value="PABS"/>
</dbReference>
<reference evidence="6" key="1">
    <citation type="submission" date="2024-05" db="EMBL/GenBank/DDBJ databases">
        <title>Metabacillus sp. nov., isolated from the rhizosphere soil of tomato plants.</title>
        <authorList>
            <person name="Ma R."/>
        </authorList>
    </citation>
    <scope>NUCLEOTIDE SEQUENCE</scope>
    <source>
        <strain evidence="6">DBTR6</strain>
    </source>
</reference>
<dbReference type="Gene3D" id="2.30.140.10">
    <property type="entry name" value="Spermidine synthase, tetramerisation domain"/>
    <property type="match status" value="1"/>
</dbReference>
<evidence type="ECO:0000256" key="3">
    <source>
        <dbReference type="ARBA" id="ARBA00023115"/>
    </source>
</evidence>
<dbReference type="Proteomes" id="UP001165287">
    <property type="component" value="Unassembled WGS sequence"/>
</dbReference>
<dbReference type="PROSITE" id="PS51006">
    <property type="entry name" value="PABS_2"/>
    <property type="match status" value="1"/>
</dbReference>
<dbReference type="InterPro" id="IPR035246">
    <property type="entry name" value="Spermidine_synt_N"/>
</dbReference>
<gene>
    <name evidence="6" type="ORF">K9V48_21445</name>
</gene>
<evidence type="ECO:0000313" key="6">
    <source>
        <dbReference type="EMBL" id="MBZ5752730.1"/>
    </source>
</evidence>
<protein>
    <recommendedName>
        <fullName evidence="5">PABS domain-containing protein</fullName>
    </recommendedName>
</protein>
<dbReference type="EMBL" id="JAIQUM010000066">
    <property type="protein sequence ID" value="MBZ5752730.1"/>
    <property type="molecule type" value="Genomic_DNA"/>
</dbReference>
<dbReference type="InterPro" id="IPR037163">
    <property type="entry name" value="Spermidine_synt_N_sf"/>
</dbReference>
<comment type="caution">
    <text evidence="4">Lacks conserved residue(s) required for the propagation of feature annotation.</text>
</comment>
<keyword evidence="7" id="KW-1185">Reference proteome</keyword>
<evidence type="ECO:0000313" key="7">
    <source>
        <dbReference type="Proteomes" id="UP001165287"/>
    </source>
</evidence>
<organism evidence="6 7">
    <name type="scientific">Metabacillus rhizolycopersici</name>
    <dbReference type="NCBI Taxonomy" id="2875709"/>
    <lineage>
        <taxon>Bacteria</taxon>
        <taxon>Bacillati</taxon>
        <taxon>Bacillota</taxon>
        <taxon>Bacilli</taxon>
        <taxon>Bacillales</taxon>
        <taxon>Bacillaceae</taxon>
        <taxon>Metabacillus</taxon>
    </lineage>
</organism>
<dbReference type="Pfam" id="PF17284">
    <property type="entry name" value="Spermine_synt_N"/>
    <property type="match status" value="1"/>
</dbReference>
<keyword evidence="3 4" id="KW-0620">Polyamine biosynthesis</keyword>
<feature type="domain" description="PABS" evidence="5">
    <location>
        <begin position="15"/>
        <end position="70"/>
    </location>
</feature>
<evidence type="ECO:0000256" key="2">
    <source>
        <dbReference type="ARBA" id="ARBA00022679"/>
    </source>
</evidence>
<evidence type="ECO:0000256" key="1">
    <source>
        <dbReference type="ARBA" id="ARBA00007867"/>
    </source>
</evidence>
<keyword evidence="2 4" id="KW-0808">Transferase</keyword>
<evidence type="ECO:0000259" key="5">
    <source>
        <dbReference type="PROSITE" id="PS51006"/>
    </source>
</evidence>
<sequence>MTELPLRKYKQVDEDLWISNYVAKARIKTEYKVKSLLHYEISPYQEISVVDTKGFGRMLVLDGIPQKFIR</sequence>
<comment type="similarity">
    <text evidence="1">Belongs to the spermidine/spermine synthase family.</text>
</comment>
<dbReference type="InterPro" id="IPR029063">
    <property type="entry name" value="SAM-dependent_MTases_sf"/>
</dbReference>